<accession>A0A102LNS7</accession>
<evidence type="ECO:0000313" key="1">
    <source>
        <dbReference type="EMBL" id="KUZ87498.1"/>
    </source>
</evidence>
<organism evidence="1 2">
    <name type="scientific">Burkholderia ubonensis</name>
    <dbReference type="NCBI Taxonomy" id="101571"/>
    <lineage>
        <taxon>Bacteria</taxon>
        <taxon>Pseudomonadati</taxon>
        <taxon>Pseudomonadota</taxon>
        <taxon>Betaproteobacteria</taxon>
        <taxon>Burkholderiales</taxon>
        <taxon>Burkholderiaceae</taxon>
        <taxon>Burkholderia</taxon>
        <taxon>Burkholderia cepacia complex</taxon>
    </lineage>
</organism>
<sequence length="157" mass="16880">MTLKAAADPDLCRLAETGRQATSAEFCEALDSRRFAAPDGVRARACPESVTNAAPSPRGAIDALVAGCELDGATLGNKRVINLPGISVTVDEMIAALREVAGDEVVKLIRREPDERVEKIVGSWPGRWDTSRAEALGLKGDASFVDVIRSYLEDERR</sequence>
<comment type="caution">
    <text evidence="1">The sequence shown here is derived from an EMBL/GenBank/DDBJ whole genome shotgun (WGS) entry which is preliminary data.</text>
</comment>
<protein>
    <submittedName>
        <fullName evidence="1">Uncharacterized protein</fullName>
    </submittedName>
</protein>
<dbReference type="PANTHER" id="PTHR43103">
    <property type="entry name" value="NUCLEOSIDE-DIPHOSPHATE-SUGAR EPIMERASE"/>
    <property type="match status" value="1"/>
</dbReference>
<dbReference type="EMBL" id="LOTN01000040">
    <property type="protein sequence ID" value="KUZ87498.1"/>
    <property type="molecule type" value="Genomic_DNA"/>
</dbReference>
<reference evidence="1 2" key="1">
    <citation type="submission" date="2015-11" db="EMBL/GenBank/DDBJ databases">
        <title>Expanding the genomic diversity of Burkholderia species for the development of highly accurate diagnostics.</title>
        <authorList>
            <person name="Sahl J."/>
            <person name="Keim P."/>
            <person name="Wagner D."/>
        </authorList>
    </citation>
    <scope>NUCLEOTIDE SEQUENCE [LARGE SCALE GENOMIC DNA]</scope>
    <source>
        <strain evidence="1 2">RF32-BP4</strain>
    </source>
</reference>
<dbReference type="Gene3D" id="3.40.50.720">
    <property type="entry name" value="NAD(P)-binding Rossmann-like Domain"/>
    <property type="match status" value="1"/>
</dbReference>
<proteinExistence type="predicted"/>
<name>A0A102LNS7_9BURK</name>
<dbReference type="AlphaFoldDB" id="A0A102LNS7"/>
<dbReference type="PANTHER" id="PTHR43103:SF3">
    <property type="entry name" value="ADP-L-GLYCERO-D-MANNO-HEPTOSE-6-EPIMERASE"/>
    <property type="match status" value="1"/>
</dbReference>
<dbReference type="Proteomes" id="UP000065521">
    <property type="component" value="Unassembled WGS sequence"/>
</dbReference>
<dbReference type="Gene3D" id="3.90.25.10">
    <property type="entry name" value="UDP-galactose 4-epimerase, domain 1"/>
    <property type="match status" value="1"/>
</dbReference>
<evidence type="ECO:0000313" key="2">
    <source>
        <dbReference type="Proteomes" id="UP000065521"/>
    </source>
</evidence>
<gene>
    <name evidence="1" type="ORF">WI38_21200</name>
</gene>